<keyword evidence="1" id="KW-0472">Membrane</keyword>
<feature type="transmembrane region" description="Helical" evidence="1">
    <location>
        <begin position="82"/>
        <end position="107"/>
    </location>
</feature>
<dbReference type="EMBL" id="KU877344">
    <property type="protein sequence ID" value="ANB50730.1"/>
    <property type="molecule type" value="Genomic_DNA"/>
</dbReference>
<organism evidence="2 3">
    <name type="scientific">Powai lake megavirus</name>
    <dbReference type="NCBI Taxonomy" id="1842663"/>
    <lineage>
        <taxon>Viruses</taxon>
        <taxon>Varidnaviria</taxon>
        <taxon>Bamfordvirae</taxon>
        <taxon>Nucleocytoviricota</taxon>
        <taxon>Megaviricetes</taxon>
        <taxon>Imitervirales</taxon>
        <taxon>Mimiviridae</taxon>
        <taxon>Megamimivirinae</taxon>
        <taxon>Megavirus</taxon>
        <taxon>Megavirus powaiense</taxon>
    </lineage>
</organism>
<evidence type="ECO:0000256" key="1">
    <source>
        <dbReference type="SAM" id="Phobius"/>
    </source>
</evidence>
<protein>
    <submittedName>
        <fullName evidence="2">Uncharacterized protein</fullName>
    </submittedName>
</protein>
<feature type="transmembrane region" description="Helical" evidence="1">
    <location>
        <begin position="143"/>
        <end position="163"/>
    </location>
</feature>
<name>A0A167RIQ1_9VIRU</name>
<sequence>MSSEIPITKTTTILTERLKPGSYSVEKANVSRYFTLNAWQYLVILGIAVSGLAAFATTYDAITGIDTKMAVCEQTGDLKHQLNIKFIVILVLSCLAVVIGIIMAWFFRSQENQRRLLTLGITTSGILGILYALSIRFTSTSNLVKLGVSWGSLLCFLLLGFFLHTGVKISGITTVTS</sequence>
<accession>A0A167RIQ1</accession>
<evidence type="ECO:0000313" key="2">
    <source>
        <dbReference type="EMBL" id="ANB50730.1"/>
    </source>
</evidence>
<dbReference type="Proteomes" id="UP000241365">
    <property type="component" value="Segment"/>
</dbReference>
<keyword evidence="1" id="KW-1133">Transmembrane helix</keyword>
<proteinExistence type="predicted"/>
<dbReference type="RefSeq" id="YP_010776481.1">
    <property type="nucleotide sequence ID" value="NC_075034.1"/>
</dbReference>
<evidence type="ECO:0000313" key="3">
    <source>
        <dbReference type="Proteomes" id="UP000241365"/>
    </source>
</evidence>
<feature type="transmembrane region" description="Helical" evidence="1">
    <location>
        <begin position="116"/>
        <end position="137"/>
    </location>
</feature>
<keyword evidence="3" id="KW-1185">Reference proteome</keyword>
<dbReference type="KEGG" id="vg:80513092"/>
<keyword evidence="1" id="KW-0812">Transmembrane</keyword>
<reference evidence="2 3" key="1">
    <citation type="journal article" date="2016" name="Genome Announc.">
        <title>Complete Genome Sequence of a New Megavirus Family Member Isolated from an Inland Water Lake for the First Time in India.</title>
        <authorList>
            <person name="Chatterjee A."/>
            <person name="Ali F."/>
            <person name="Bange D."/>
            <person name="Kondabagil K."/>
        </authorList>
    </citation>
    <scope>NUCLEOTIDE SEQUENCE [LARGE SCALE GENOMIC DNA]</scope>
    <source>
        <strain evidence="2">1</strain>
    </source>
</reference>
<feature type="transmembrane region" description="Helical" evidence="1">
    <location>
        <begin position="41"/>
        <end position="62"/>
    </location>
</feature>
<dbReference type="GeneID" id="80513092"/>